<dbReference type="Proteomes" id="UP000501690">
    <property type="component" value="Linkage Group LG8"/>
</dbReference>
<protein>
    <submittedName>
        <fullName evidence="2">Uncharacterized protein</fullName>
    </submittedName>
</protein>
<organism evidence="2 3">
    <name type="scientific">Vigna unguiculata</name>
    <name type="common">Cowpea</name>
    <dbReference type="NCBI Taxonomy" id="3917"/>
    <lineage>
        <taxon>Eukaryota</taxon>
        <taxon>Viridiplantae</taxon>
        <taxon>Streptophyta</taxon>
        <taxon>Embryophyta</taxon>
        <taxon>Tracheophyta</taxon>
        <taxon>Spermatophyta</taxon>
        <taxon>Magnoliopsida</taxon>
        <taxon>eudicotyledons</taxon>
        <taxon>Gunneridae</taxon>
        <taxon>Pentapetalae</taxon>
        <taxon>rosids</taxon>
        <taxon>fabids</taxon>
        <taxon>Fabales</taxon>
        <taxon>Fabaceae</taxon>
        <taxon>Papilionoideae</taxon>
        <taxon>50 kb inversion clade</taxon>
        <taxon>NPAAA clade</taxon>
        <taxon>indigoferoid/millettioid clade</taxon>
        <taxon>Phaseoleae</taxon>
        <taxon>Vigna</taxon>
    </lineage>
</organism>
<dbReference type="AlphaFoldDB" id="A0A4D6MN20"/>
<evidence type="ECO:0000313" key="2">
    <source>
        <dbReference type="EMBL" id="QCE02763.1"/>
    </source>
</evidence>
<proteinExistence type="predicted"/>
<dbReference type="EMBL" id="CP039352">
    <property type="protein sequence ID" value="QCE02763.1"/>
    <property type="molecule type" value="Genomic_DNA"/>
</dbReference>
<evidence type="ECO:0000256" key="1">
    <source>
        <dbReference type="SAM" id="MobiDB-lite"/>
    </source>
</evidence>
<sequence length="116" mass="13033">MKVELLFWEMLLNLKEDVQCEAEAEGELRDDGVQCGAEAKGELRDDGVQCEAKAEGELRDVGVHCKVEVEAQLREEEVQYQGVGQTEIEEDGDVHIWTESGPDDSMDESTDNLLYK</sequence>
<name>A0A4D6MN20_VIGUN</name>
<reference evidence="2 3" key="1">
    <citation type="submission" date="2019-04" db="EMBL/GenBank/DDBJ databases">
        <title>An improved genome assembly and genetic linkage map for asparagus bean, Vigna unguiculata ssp. sesquipedialis.</title>
        <authorList>
            <person name="Xia Q."/>
            <person name="Zhang R."/>
            <person name="Dong Y."/>
        </authorList>
    </citation>
    <scope>NUCLEOTIDE SEQUENCE [LARGE SCALE GENOMIC DNA]</scope>
    <source>
        <tissue evidence="2">Leaf</tissue>
    </source>
</reference>
<gene>
    <name evidence="2" type="ORF">DEO72_LG8g778</name>
</gene>
<feature type="compositionally biased region" description="Acidic residues" evidence="1">
    <location>
        <begin position="101"/>
        <end position="110"/>
    </location>
</feature>
<keyword evidence="3" id="KW-1185">Reference proteome</keyword>
<accession>A0A4D6MN20</accession>
<feature type="region of interest" description="Disordered" evidence="1">
    <location>
        <begin position="83"/>
        <end position="116"/>
    </location>
</feature>
<evidence type="ECO:0000313" key="3">
    <source>
        <dbReference type="Proteomes" id="UP000501690"/>
    </source>
</evidence>